<feature type="compositionally biased region" description="Low complexity" evidence="1">
    <location>
        <begin position="34"/>
        <end position="49"/>
    </location>
</feature>
<keyword evidence="2" id="KW-0472">Membrane</keyword>
<feature type="transmembrane region" description="Helical" evidence="2">
    <location>
        <begin position="60"/>
        <end position="83"/>
    </location>
</feature>
<dbReference type="AlphaFoldDB" id="A0A1C3NDH0"/>
<protein>
    <submittedName>
        <fullName evidence="3">Uncharacterized protein</fullName>
    </submittedName>
</protein>
<dbReference type="PATRIC" id="fig|307121.4.peg.6351"/>
<dbReference type="Proteomes" id="UP000199393">
    <property type="component" value="Chromosome I"/>
</dbReference>
<proteinExistence type="predicted"/>
<feature type="region of interest" description="Disordered" evidence="1">
    <location>
        <begin position="387"/>
        <end position="408"/>
    </location>
</feature>
<feature type="region of interest" description="Disordered" evidence="1">
    <location>
        <begin position="1"/>
        <end position="49"/>
    </location>
</feature>
<dbReference type="EMBL" id="LT598496">
    <property type="protein sequence ID" value="SBV30635.1"/>
    <property type="molecule type" value="Genomic_DNA"/>
</dbReference>
<reference evidence="4" key="1">
    <citation type="submission" date="2016-06" db="EMBL/GenBank/DDBJ databases">
        <authorList>
            <person name="Varghese N."/>
        </authorList>
    </citation>
    <scope>NUCLEOTIDE SEQUENCE [LARGE SCALE GENOMIC DNA]</scope>
    <source>
        <strain evidence="4">DSM 45344</strain>
    </source>
</reference>
<accession>A0A1C3NDH0</accession>
<name>A0A1C3NDH0_9ACTN</name>
<evidence type="ECO:0000256" key="2">
    <source>
        <dbReference type="SAM" id="Phobius"/>
    </source>
</evidence>
<keyword evidence="2" id="KW-0812">Transmembrane</keyword>
<feature type="compositionally biased region" description="Low complexity" evidence="1">
    <location>
        <begin position="12"/>
        <end position="26"/>
    </location>
</feature>
<gene>
    <name evidence="3" type="ORF">GA0070620_6234</name>
</gene>
<organism evidence="3 4">
    <name type="scientific">Micromonospora krabiensis</name>
    <dbReference type="NCBI Taxonomy" id="307121"/>
    <lineage>
        <taxon>Bacteria</taxon>
        <taxon>Bacillati</taxon>
        <taxon>Actinomycetota</taxon>
        <taxon>Actinomycetes</taxon>
        <taxon>Micromonosporales</taxon>
        <taxon>Micromonosporaceae</taxon>
        <taxon>Micromonospora</taxon>
    </lineage>
</organism>
<evidence type="ECO:0000313" key="4">
    <source>
        <dbReference type="Proteomes" id="UP000199393"/>
    </source>
</evidence>
<sequence>MDTSSARATRPGSAATSPTDGTAAAGPPGGGAGDPAPGGAASPDDTGLLPRIAGRRRRGLLALLGAVAALSAAGLVLGLLSWAPDPPVEPRTLTVAESERLAAVRVTNYRELRAGLHVTVGDGATRTELMGWIDWSRPLLYLDVGGPGAGPQRGLLQATPTALVIRPDPAAVPTAAPPPLVPPTDRWRLHRLPDGNALAAVLDLLFNLSADRPESAGALRDAGARWVAQETLTGGPMDVFTAPLPAPSTTATPPTPPSGGLPRYWVDQEARLHRLTAHLPGAGPVTVTLNRTDRPTLRPVDALGGRPGLPRELTAAERNRLENIPARLRARGGATVTLNAPVGRDTNLRGAGWLSWTERSAYLAVADLGVPDRRTLLRRDVAGWSRAEVPGAGDPERPDRPPLPPPAGTAWYADRDGDESGRLLDAALAAGRVAPPATVERLREDSLGDRTVDVVEVASGANRLRYWVDRDGLLRRVELHTGGGAWAQLDLTPGPVPRLPAPRRAAGGAR</sequence>
<evidence type="ECO:0000313" key="3">
    <source>
        <dbReference type="EMBL" id="SBV30635.1"/>
    </source>
</evidence>
<evidence type="ECO:0000256" key="1">
    <source>
        <dbReference type="SAM" id="MobiDB-lite"/>
    </source>
</evidence>
<keyword evidence="4" id="KW-1185">Reference proteome</keyword>
<dbReference type="RefSeq" id="WP_231922025.1">
    <property type="nucleotide sequence ID" value="NZ_JBHRWG010000002.1"/>
</dbReference>
<keyword evidence="2" id="KW-1133">Transmembrane helix</keyword>